<dbReference type="Proteomes" id="UP000070560">
    <property type="component" value="Chromosome"/>
</dbReference>
<dbReference type="AlphaFoldDB" id="A0A7U4TH07"/>
<dbReference type="PANTHER" id="PTHR36454">
    <property type="entry name" value="LMO2823 PROTEIN"/>
    <property type="match status" value="1"/>
</dbReference>
<protein>
    <submittedName>
        <fullName evidence="1">Uncharacterized conserved protein UCP033563</fullName>
    </submittedName>
</protein>
<accession>A0A7U4TH07</accession>
<name>A0A7U4TH07_DESA2</name>
<dbReference type="PIRSF" id="PIRSF033563">
    <property type="entry name" value="UCP033563"/>
    <property type="match status" value="1"/>
</dbReference>
<dbReference type="KEGG" id="daw:HS1_000523"/>
<dbReference type="PANTHER" id="PTHR36454:SF1">
    <property type="entry name" value="DUF1015 DOMAIN-CONTAINING PROTEIN"/>
    <property type="match status" value="1"/>
</dbReference>
<proteinExistence type="predicted"/>
<keyword evidence="2" id="KW-1185">Reference proteome</keyword>
<dbReference type="EMBL" id="CP013015">
    <property type="protein sequence ID" value="AMM40329.1"/>
    <property type="molecule type" value="Genomic_DNA"/>
</dbReference>
<dbReference type="Pfam" id="PF06245">
    <property type="entry name" value="DUF1015"/>
    <property type="match status" value="1"/>
</dbReference>
<evidence type="ECO:0000313" key="2">
    <source>
        <dbReference type="Proteomes" id="UP000070560"/>
    </source>
</evidence>
<organism evidence="1 2">
    <name type="scientific">Desulfofervidus auxilii</name>
    <dbReference type="NCBI Taxonomy" id="1621989"/>
    <lineage>
        <taxon>Bacteria</taxon>
        <taxon>Pseudomonadati</taxon>
        <taxon>Thermodesulfobacteriota</taxon>
        <taxon>Candidatus Desulfofervidia</taxon>
        <taxon>Candidatus Desulfofervidales</taxon>
        <taxon>Candidatus Desulfofervidaceae</taxon>
        <taxon>Candidatus Desulfofervidus</taxon>
    </lineage>
</organism>
<dbReference type="InterPro" id="IPR008323">
    <property type="entry name" value="UCP033563"/>
</dbReference>
<dbReference type="RefSeq" id="WP_066060638.1">
    <property type="nucleotide sequence ID" value="NZ_CP013015.1"/>
</dbReference>
<evidence type="ECO:0000313" key="1">
    <source>
        <dbReference type="EMBL" id="AMM40329.1"/>
    </source>
</evidence>
<gene>
    <name evidence="1" type="ORF">HS1_000523</name>
</gene>
<reference evidence="1 2" key="1">
    <citation type="submission" date="2015-10" db="EMBL/GenBank/DDBJ databases">
        <title>Candidatus Desulfofervidus auxilii, a hydrogenotrophic sulfate-reducing bacterium involved in the thermophilic anaerobic oxidation of methane.</title>
        <authorList>
            <person name="Krukenberg V."/>
            <person name="Richter M."/>
            <person name="Wegener G."/>
        </authorList>
    </citation>
    <scope>NUCLEOTIDE SEQUENCE [LARGE SCALE GENOMIC DNA]</scope>
    <source>
        <strain evidence="1 2">HS1</strain>
    </source>
</reference>
<dbReference type="OrthoDB" id="9781616at2"/>
<sequence length="426" mass="50196">MAEIKPFRGIVYNQKRVKIEEVVSPPYDVISEKERKVLAQRSPYNIVRLILGRDKNWFQKAAIYFKTWLKNGILIQDKQQAIYPYYIEYTLNGEKKLQRGFIVRTKIEPMDKGIILNHEKTFSKVVYQRLKLLRATQAHFSQVYGLYNDSEDKICSFLTSVTNTTSPFIDVKINNIRHLVWRITDKQQIKTIQELMEDKKIIIADGHHRYRTVLAYREEMKKKFHSIPPDASFNSVSMYLSNLRDRSLSILPIHRVIPESSLVSFHLENFIQGLKKFFNIEVYKEEGNFWSRFNELNNIQTAIGLYCQDMLKEFYILILKNTNWARNLPPFLKKMDVMVLNRLIFKKILGFSEAEMNQEGFIKYVTDAQEAITMVKEGKGRMVFFLNPIKPQQLKEVVFSSHLMPRKSTYFHPKLLTGLVINSLEL</sequence>